<dbReference type="PIRSF" id="PIRSF000099">
    <property type="entry name" value="Histidinol_dh"/>
    <property type="match status" value="1"/>
</dbReference>
<evidence type="ECO:0000256" key="2">
    <source>
        <dbReference type="ARBA" id="ARBA00010178"/>
    </source>
</evidence>
<dbReference type="Gene3D" id="3.40.50.1980">
    <property type="entry name" value="Nitrogenase molybdenum iron protein domain"/>
    <property type="match status" value="2"/>
</dbReference>
<feature type="active site" description="Proton acceptor" evidence="7">
    <location>
        <position position="335"/>
    </location>
</feature>
<comment type="similarity">
    <text evidence="2 6 8">Belongs to the histidinol dehydrogenase family.</text>
</comment>
<dbReference type="AlphaFoldDB" id="A0A3P1SWK5"/>
<keyword evidence="3" id="KW-0479">Metal-binding</keyword>
<protein>
    <submittedName>
        <fullName evidence="9">Histidinol dehydrogenase</fullName>
        <ecNumber evidence="9">1.1.1.23</ecNumber>
    </submittedName>
</protein>
<evidence type="ECO:0000256" key="1">
    <source>
        <dbReference type="ARBA" id="ARBA00001947"/>
    </source>
</evidence>
<dbReference type="InterPro" id="IPR022695">
    <property type="entry name" value="Histidinol_DH_monofunct"/>
</dbReference>
<gene>
    <name evidence="9" type="primary">hisD</name>
    <name evidence="9" type="ORF">EHS89_03155</name>
</gene>
<comment type="cofactor">
    <cofactor evidence="1">
        <name>Zn(2+)</name>
        <dbReference type="ChEBI" id="CHEBI:29105"/>
    </cofactor>
</comment>
<keyword evidence="10" id="KW-1185">Reference proteome</keyword>
<comment type="caution">
    <text evidence="9">The sequence shown here is derived from an EMBL/GenBank/DDBJ whole genome shotgun (WGS) entry which is preliminary data.</text>
</comment>
<dbReference type="GO" id="GO:0051287">
    <property type="term" value="F:NAD binding"/>
    <property type="evidence" value="ECO:0007669"/>
    <property type="project" value="InterPro"/>
</dbReference>
<dbReference type="NCBIfam" id="TIGR00069">
    <property type="entry name" value="hisD"/>
    <property type="match status" value="1"/>
</dbReference>
<dbReference type="GO" id="GO:0000105">
    <property type="term" value="P:L-histidine biosynthetic process"/>
    <property type="evidence" value="ECO:0007669"/>
    <property type="project" value="InterPro"/>
</dbReference>
<dbReference type="PANTHER" id="PTHR21256:SF2">
    <property type="entry name" value="HISTIDINE BIOSYNTHESIS TRIFUNCTIONAL PROTEIN"/>
    <property type="match status" value="1"/>
</dbReference>
<reference evidence="9 10" key="1">
    <citation type="submission" date="2018-11" db="EMBL/GenBank/DDBJ databases">
        <title>The draft genome sequence of Amphritea balenae JAMM 1525T.</title>
        <authorList>
            <person name="Fang Z."/>
            <person name="Zhang Y."/>
            <person name="Han X."/>
        </authorList>
    </citation>
    <scope>NUCLEOTIDE SEQUENCE [LARGE SCALE GENOMIC DNA]</scope>
    <source>
        <strain evidence="9 10">JAMM 1525</strain>
    </source>
</reference>
<dbReference type="GO" id="GO:0004399">
    <property type="term" value="F:histidinol dehydrogenase activity"/>
    <property type="evidence" value="ECO:0007669"/>
    <property type="project" value="UniProtKB-EC"/>
</dbReference>
<evidence type="ECO:0000256" key="4">
    <source>
        <dbReference type="ARBA" id="ARBA00022833"/>
    </source>
</evidence>
<dbReference type="CDD" id="cd06572">
    <property type="entry name" value="Histidinol_dh"/>
    <property type="match status" value="1"/>
</dbReference>
<dbReference type="Pfam" id="PF00815">
    <property type="entry name" value="Histidinol_dh"/>
    <property type="match status" value="1"/>
</dbReference>
<dbReference type="InterPro" id="IPR016161">
    <property type="entry name" value="Ald_DH/histidinol_DH"/>
</dbReference>
<dbReference type="Gene3D" id="1.20.5.1300">
    <property type="match status" value="1"/>
</dbReference>
<name>A0A3P1SWK5_9GAMM</name>
<evidence type="ECO:0000256" key="7">
    <source>
        <dbReference type="PIRSR" id="PIRSR000099-1"/>
    </source>
</evidence>
<dbReference type="GO" id="GO:0005829">
    <property type="term" value="C:cytosol"/>
    <property type="evidence" value="ECO:0007669"/>
    <property type="project" value="TreeGrafter"/>
</dbReference>
<proteinExistence type="inferred from homology"/>
<dbReference type="OrthoDB" id="9805269at2"/>
<dbReference type="GO" id="GO:0046872">
    <property type="term" value="F:metal ion binding"/>
    <property type="evidence" value="ECO:0007669"/>
    <property type="project" value="UniProtKB-KW"/>
</dbReference>
<dbReference type="PRINTS" id="PR00083">
    <property type="entry name" value="HOLDHDRGNASE"/>
</dbReference>
<evidence type="ECO:0000256" key="5">
    <source>
        <dbReference type="ARBA" id="ARBA00023002"/>
    </source>
</evidence>
<dbReference type="EC" id="1.1.1.23" evidence="9"/>
<evidence type="ECO:0000313" key="9">
    <source>
        <dbReference type="EMBL" id="RRD01569.1"/>
    </source>
</evidence>
<dbReference type="EMBL" id="RQXV01000001">
    <property type="protein sequence ID" value="RRD01569.1"/>
    <property type="molecule type" value="Genomic_DNA"/>
</dbReference>
<evidence type="ECO:0000313" key="10">
    <source>
        <dbReference type="Proteomes" id="UP000267535"/>
    </source>
</evidence>
<sequence>MNKKISFWQLDKLSSDQQEQLLQRTESDLSNYMTQVQPIIEQVRQQGDVALVEFARRFDDAHITADQLRVDASEFDAASAQVDEQTLTAIRFAADNIRRYHEAQKPGEMTMQEVRSGSFVGERFLPIPSVACYVPRGKGSFPSVLLMNAIPALVAGVKRTIVVTPPGADGSVDAATLVACREIGITEVYKCGGAQAVAAVAYGTETLPRCSKIVGPGSPWMVAAKQLLSSRIDPGIPAGPSESIVFADDSVDGALAALDLLIEAEHGPDSSAYLVTTSAEVAEAAIAAFPEHWSNMSAQRVEYSSTVLSGLMGGVVLAGSTEQAFTFINAYGPEHLQILSTDPWQYLGRIENAGEVLLGQHSPSTLGNYVLGCNAVLPTSGAAATVSPLGVMDFMKFMSVAYVTETGYPEMAEQARVLATYEGFDGHANAVSELRKKYLR</sequence>
<dbReference type="RefSeq" id="WP_124924642.1">
    <property type="nucleotide sequence ID" value="NZ_BMOH01000001.1"/>
</dbReference>
<feature type="active site" description="Proton acceptor" evidence="7">
    <location>
        <position position="334"/>
    </location>
</feature>
<dbReference type="FunFam" id="3.40.50.1980:FF:000001">
    <property type="entry name" value="Histidinol dehydrogenase"/>
    <property type="match status" value="1"/>
</dbReference>
<dbReference type="PROSITE" id="PS00611">
    <property type="entry name" value="HISOL_DEHYDROGENASE"/>
    <property type="match status" value="1"/>
</dbReference>
<evidence type="ECO:0000256" key="6">
    <source>
        <dbReference type="PIRNR" id="PIRNR000099"/>
    </source>
</evidence>
<dbReference type="InterPro" id="IPR012131">
    <property type="entry name" value="Hstdl_DH"/>
</dbReference>
<dbReference type="PANTHER" id="PTHR21256">
    <property type="entry name" value="HISTIDINOL DEHYDROGENASE HDH"/>
    <property type="match status" value="1"/>
</dbReference>
<dbReference type="InterPro" id="IPR001692">
    <property type="entry name" value="Histidinol_DH_CS"/>
</dbReference>
<keyword evidence="5 6" id="KW-0560">Oxidoreductase</keyword>
<dbReference type="Proteomes" id="UP000267535">
    <property type="component" value="Unassembled WGS sequence"/>
</dbReference>
<evidence type="ECO:0000256" key="3">
    <source>
        <dbReference type="ARBA" id="ARBA00022723"/>
    </source>
</evidence>
<accession>A0A3P1SWK5</accession>
<dbReference type="SUPFAM" id="SSF53720">
    <property type="entry name" value="ALDH-like"/>
    <property type="match status" value="1"/>
</dbReference>
<keyword evidence="4" id="KW-0862">Zinc</keyword>
<evidence type="ECO:0000256" key="8">
    <source>
        <dbReference type="RuleBase" id="RU004175"/>
    </source>
</evidence>
<organism evidence="9 10">
    <name type="scientific">Amphritea balenae</name>
    <dbReference type="NCBI Taxonomy" id="452629"/>
    <lineage>
        <taxon>Bacteria</taxon>
        <taxon>Pseudomonadati</taxon>
        <taxon>Pseudomonadota</taxon>
        <taxon>Gammaproteobacteria</taxon>
        <taxon>Oceanospirillales</taxon>
        <taxon>Oceanospirillaceae</taxon>
        <taxon>Amphritea</taxon>
    </lineage>
</organism>